<dbReference type="PANTHER" id="PTHR42783">
    <property type="entry name" value="GLUTAMATE SYNTHASE [NADPH] SMALL CHAIN"/>
    <property type="match status" value="1"/>
</dbReference>
<reference evidence="2 3" key="1">
    <citation type="submission" date="2016-10" db="EMBL/GenBank/DDBJ databases">
        <title>Complete Genome Sequence of Peptococcaceae strain DCMF.</title>
        <authorList>
            <person name="Edwards R.J."/>
            <person name="Holland S.I."/>
            <person name="Deshpande N.P."/>
            <person name="Wong Y.K."/>
            <person name="Ertan H."/>
            <person name="Manefield M."/>
            <person name="Russell T.L."/>
            <person name="Lee M.J."/>
        </authorList>
    </citation>
    <scope>NUCLEOTIDE SEQUENCE [LARGE SCALE GENOMIC DNA]</scope>
    <source>
        <strain evidence="2 3">DCMF</strain>
    </source>
</reference>
<dbReference type="Pfam" id="PF07992">
    <property type="entry name" value="Pyr_redox_2"/>
    <property type="match status" value="1"/>
</dbReference>
<proteinExistence type="predicted"/>
<dbReference type="SUPFAM" id="SSF54862">
    <property type="entry name" value="4Fe-4S ferredoxins"/>
    <property type="match status" value="1"/>
</dbReference>
<gene>
    <name evidence="2" type="ORF">DCMF_19720</name>
</gene>
<dbReference type="PANTHER" id="PTHR42783:SF3">
    <property type="entry name" value="GLUTAMATE SYNTHASE [NADPH] SMALL CHAIN-RELATED"/>
    <property type="match status" value="1"/>
</dbReference>
<dbReference type="KEGG" id="fwa:DCMF_19720"/>
<dbReference type="Pfam" id="PF14691">
    <property type="entry name" value="Fer4_20"/>
    <property type="match status" value="1"/>
</dbReference>
<dbReference type="CDD" id="cd16371">
    <property type="entry name" value="DMSOR_beta_like"/>
    <property type="match status" value="1"/>
</dbReference>
<dbReference type="OrthoDB" id="9803192at2"/>
<feature type="domain" description="4Fe-4S ferredoxin-type" evidence="1">
    <location>
        <begin position="83"/>
        <end position="112"/>
    </location>
</feature>
<dbReference type="AlphaFoldDB" id="A0A3G1KWE4"/>
<dbReference type="RefSeq" id="WP_148136011.1">
    <property type="nucleotide sequence ID" value="NZ_CP017634.1"/>
</dbReference>
<dbReference type="InterPro" id="IPR036188">
    <property type="entry name" value="FAD/NAD-bd_sf"/>
</dbReference>
<dbReference type="PRINTS" id="PR00419">
    <property type="entry name" value="ADXRDTASE"/>
</dbReference>
<accession>A0A3G1KWE4</accession>
<dbReference type="GO" id="GO:0016491">
    <property type="term" value="F:oxidoreductase activity"/>
    <property type="evidence" value="ECO:0007669"/>
    <property type="project" value="InterPro"/>
</dbReference>
<dbReference type="InterPro" id="IPR017896">
    <property type="entry name" value="4Fe4S_Fe-S-bd"/>
</dbReference>
<dbReference type="Pfam" id="PF00037">
    <property type="entry name" value="Fer4"/>
    <property type="match status" value="1"/>
</dbReference>
<dbReference type="PROSITE" id="PS51379">
    <property type="entry name" value="4FE4S_FER_2"/>
    <property type="match status" value="2"/>
</dbReference>
<protein>
    <recommendedName>
        <fullName evidence="1">4Fe-4S ferredoxin-type domain-containing protein</fullName>
    </recommendedName>
</protein>
<keyword evidence="3" id="KW-1185">Reference proteome</keyword>
<name>A0A3G1KWE4_FORW1</name>
<dbReference type="InterPro" id="IPR023753">
    <property type="entry name" value="FAD/NAD-binding_dom"/>
</dbReference>
<dbReference type="Proteomes" id="UP000323521">
    <property type="component" value="Chromosome"/>
</dbReference>
<dbReference type="Gene3D" id="3.30.70.20">
    <property type="match status" value="2"/>
</dbReference>
<dbReference type="EMBL" id="CP017634">
    <property type="protein sequence ID" value="ATW26689.1"/>
    <property type="molecule type" value="Genomic_DNA"/>
</dbReference>
<evidence type="ECO:0000313" key="3">
    <source>
        <dbReference type="Proteomes" id="UP000323521"/>
    </source>
</evidence>
<dbReference type="InterPro" id="IPR028261">
    <property type="entry name" value="DPD_II"/>
</dbReference>
<evidence type="ECO:0000313" key="2">
    <source>
        <dbReference type="EMBL" id="ATW26689.1"/>
    </source>
</evidence>
<organism evidence="2 3">
    <name type="scientific">Formimonas warabiya</name>
    <dbReference type="NCBI Taxonomy" id="1761012"/>
    <lineage>
        <taxon>Bacteria</taxon>
        <taxon>Bacillati</taxon>
        <taxon>Bacillota</taxon>
        <taxon>Clostridia</taxon>
        <taxon>Eubacteriales</taxon>
        <taxon>Peptococcaceae</taxon>
        <taxon>Candidatus Formimonas</taxon>
    </lineage>
</organism>
<evidence type="ECO:0000259" key="1">
    <source>
        <dbReference type="PROSITE" id="PS51379"/>
    </source>
</evidence>
<dbReference type="Gene3D" id="3.50.50.60">
    <property type="entry name" value="FAD/NAD(P)-binding domain"/>
    <property type="match status" value="2"/>
</dbReference>
<dbReference type="Pfam" id="PF13247">
    <property type="entry name" value="Fer4_11"/>
    <property type="match status" value="1"/>
</dbReference>
<feature type="domain" description="4Fe-4S ferredoxin-type" evidence="1">
    <location>
        <begin position="4"/>
        <end position="34"/>
    </location>
</feature>
<dbReference type="SUPFAM" id="SSF51971">
    <property type="entry name" value="Nucleotide-binding domain"/>
    <property type="match status" value="1"/>
</dbReference>
<sequence length="713" mass="78179">MQQYGFFIDTSRCTGCNACVIACKQYKDVPPGPAKPIRVYQWEKGVFPDIDVRALPIMCFHCAKPRCMEACEHHAIYKDETYGAVLVDPAKCQGDRNCFNACPYGSPQFLSDAPSEKMLKCDMCIDRLKDGKKPLCVLSCSLRALDFGLIKDMKEKYGEGAGKYIIQDAPAPCRDACPARVDIESYMDLTEKGEYTKALEVCLEVTPFAGILGRVCTHSCEIDCFRGRFDDATAIRETKRFLADYDASAGKATLPQCAPANGKNVAVVGGGPAGLSCAYALAQKGYGVTIFEQSEEMGGMMRYGIPAYRLPRAVLKREIDLIKELDVKFVNNHRISDLSEFADYDAVFVATGAGKGISLSLPGSDSKGIRTAVDFLRDVNTGILKTVKDEVVVIGGGSVAMDAARTALRMGAPHVHLVCLESSDYKDKEPMPAQEMEVKEAREEGIIIHDKHGVQSFDVANGAVRAVNCVRCLSVMDENGKFAPCYAKGDAVLRLSAGLVLVALGQCPSEAAYPIGLPRDESQRIAMRGNFQTEDPRIFAGGDLLTGTTDIITAVAVGNETAESIHRYCQGLSVDENRRMIPNSSRSHVEKKSMSSSCRAASERCKDFDEVCLGFNDAECAEQSGRCLHCGEMKPSAVIRRQQPKKNILPWNKEEAMQLWAKRHSENGEALPDVFESIKDVLDPEELPAYGRGRLMLRVSTSEEKLFYTTDDE</sequence>